<accession>A0A450T0N9</accession>
<feature type="region of interest" description="Disordered" evidence="1">
    <location>
        <begin position="1"/>
        <end position="23"/>
    </location>
</feature>
<evidence type="ECO:0000259" key="2">
    <source>
        <dbReference type="Pfam" id="PF18753"/>
    </source>
</evidence>
<organism evidence="3">
    <name type="scientific">Candidatus Kentrum sp. DK</name>
    <dbReference type="NCBI Taxonomy" id="2126562"/>
    <lineage>
        <taxon>Bacteria</taxon>
        <taxon>Pseudomonadati</taxon>
        <taxon>Pseudomonadota</taxon>
        <taxon>Gammaproteobacteria</taxon>
        <taxon>Candidatus Kentrum</taxon>
    </lineage>
</organism>
<protein>
    <recommendedName>
        <fullName evidence="2">Nucleotide modification associated domain-containing protein</fullName>
    </recommendedName>
</protein>
<evidence type="ECO:0000256" key="1">
    <source>
        <dbReference type="SAM" id="MobiDB-lite"/>
    </source>
</evidence>
<reference evidence="3" key="1">
    <citation type="submission" date="2019-02" db="EMBL/GenBank/DDBJ databases">
        <authorList>
            <person name="Gruber-Vodicka R. H."/>
            <person name="Seah K. B. B."/>
        </authorList>
    </citation>
    <scope>NUCLEOTIDE SEQUENCE</scope>
    <source>
        <strain evidence="3">BECK_DK47</strain>
    </source>
</reference>
<sequence length="98" mass="11203">MSVLKNLGNDMTPYQPNISHDTQTDKVLIGEEFAYWGGSGPEIPQRFRDYEGTDICKKGPGHKSEILPDELVTEFIEWFRSLEQTGYQGKPLDWARTP</sequence>
<feature type="compositionally biased region" description="Polar residues" evidence="1">
    <location>
        <begin position="12"/>
        <end position="21"/>
    </location>
</feature>
<gene>
    <name evidence="3" type="ORF">BECKDK2373B_GA0170837_108710</name>
</gene>
<name>A0A450T0N9_9GAMM</name>
<dbReference type="EMBL" id="CAADEX010000087">
    <property type="protein sequence ID" value="VFJ59875.1"/>
    <property type="molecule type" value="Genomic_DNA"/>
</dbReference>
<evidence type="ECO:0000313" key="3">
    <source>
        <dbReference type="EMBL" id="VFJ59875.1"/>
    </source>
</evidence>
<feature type="domain" description="Nucleotide modification associated" evidence="2">
    <location>
        <begin position="10"/>
        <end position="96"/>
    </location>
</feature>
<proteinExistence type="predicted"/>
<dbReference type="Pfam" id="PF18753">
    <property type="entry name" value="Nmad2"/>
    <property type="match status" value="1"/>
</dbReference>
<dbReference type="AlphaFoldDB" id="A0A450T0N9"/>
<dbReference type="InterPro" id="IPR041180">
    <property type="entry name" value="Nmad2"/>
</dbReference>